<reference evidence="1 2" key="1">
    <citation type="submission" date="2018-04" db="EMBL/GenBank/DDBJ databases">
        <title>Methylobacterium sp. PR1016A genome.</title>
        <authorList>
            <person name="Park W."/>
        </authorList>
    </citation>
    <scope>NUCLEOTIDE SEQUENCE [LARGE SCALE GENOMIC DNA]</scope>
    <source>
        <strain evidence="1 2">PR1016A</strain>
    </source>
</reference>
<organism evidence="1 2">
    <name type="scientific">Methylobacterium currus</name>
    <dbReference type="NCBI Taxonomy" id="2051553"/>
    <lineage>
        <taxon>Bacteria</taxon>
        <taxon>Pseudomonadati</taxon>
        <taxon>Pseudomonadota</taxon>
        <taxon>Alphaproteobacteria</taxon>
        <taxon>Hyphomicrobiales</taxon>
        <taxon>Methylobacteriaceae</taxon>
        <taxon>Methylobacterium</taxon>
    </lineage>
</organism>
<dbReference type="Proteomes" id="UP000244755">
    <property type="component" value="Chromosome 1"/>
</dbReference>
<dbReference type="EMBL" id="CP028843">
    <property type="protein sequence ID" value="AWB23790.1"/>
    <property type="molecule type" value="Genomic_DNA"/>
</dbReference>
<evidence type="ECO:0008006" key="3">
    <source>
        <dbReference type="Google" id="ProtNLM"/>
    </source>
</evidence>
<gene>
    <name evidence="1" type="ORF">DA075_25260</name>
</gene>
<proteinExistence type="predicted"/>
<name>A0A2R4WQH1_9HYPH</name>
<evidence type="ECO:0000313" key="2">
    <source>
        <dbReference type="Proteomes" id="UP000244755"/>
    </source>
</evidence>
<protein>
    <recommendedName>
        <fullName evidence="3">IS4 family transposase</fullName>
    </recommendedName>
</protein>
<keyword evidence="2" id="KW-1185">Reference proteome</keyword>
<dbReference type="AlphaFoldDB" id="A0A2R4WQH1"/>
<evidence type="ECO:0000313" key="1">
    <source>
        <dbReference type="EMBL" id="AWB23790.1"/>
    </source>
</evidence>
<dbReference type="KEGG" id="mee:DA075_25260"/>
<sequence length="67" mass="7580">MARTALEHALPAGWVDEVFDQHRQRQTARKLLFSTIVRLMMLVALGPRSSLLAPARRCTPLRAKPKT</sequence>
<accession>A0A2R4WQH1</accession>